<dbReference type="RefSeq" id="WP_406788350.1">
    <property type="nucleotide sequence ID" value="NZ_JBJIAA010000012.1"/>
</dbReference>
<reference evidence="1 2" key="1">
    <citation type="submission" date="2024-11" db="EMBL/GenBank/DDBJ databases">
        <authorList>
            <person name="Heng Y.C."/>
            <person name="Lim A.C.H."/>
            <person name="Lee J.K.Y."/>
            <person name="Kittelmann S."/>
        </authorList>
    </citation>
    <scope>NUCLEOTIDE SEQUENCE [LARGE SCALE GENOMIC DNA]</scope>
    <source>
        <strain evidence="1 2">WILCCON 0114</strain>
    </source>
</reference>
<organism evidence="1 2">
    <name type="scientific">Clostridium neuense</name>
    <dbReference type="NCBI Taxonomy" id="1728934"/>
    <lineage>
        <taxon>Bacteria</taxon>
        <taxon>Bacillati</taxon>
        <taxon>Bacillota</taxon>
        <taxon>Clostridia</taxon>
        <taxon>Eubacteriales</taxon>
        <taxon>Clostridiaceae</taxon>
        <taxon>Clostridium</taxon>
    </lineage>
</organism>
<sequence>MSDIEDWVREYVVKTGITHEEVVKKALEFYKESVENNIEFSDYKAGKELRNFFYNIRRIYSEAANSKSQFHGKDQKAEESKIKNDTVSKNKVVTKESPKENSFKVSCEIIEKSDEKENYLKGIQNVSPDLMSVILSEETYVLKMIQNKVNYATAIISFEKDEKDLQQYAFIHYVDFLDSKYKKLYSNIEKEIVEIAKKNNVNNVDRIVNGEYIEQFKSIGYKEIYKNYSIKINIENSRLRGINEYAKNTRNHVSSKCVPIFRMGPKRFKENAEPNSLYKFSTSYGKFYAKITIKNEKCYAKLYLDENKINRITYLKNVYYTFINDLYKNGVKIIYTLVGQKHINILKSNCDVTTIKEWIWIRKSL</sequence>
<evidence type="ECO:0000313" key="2">
    <source>
        <dbReference type="Proteomes" id="UP001623592"/>
    </source>
</evidence>
<gene>
    <name evidence="1" type="ORF">ACJDT4_14870</name>
</gene>
<keyword evidence="2" id="KW-1185">Reference proteome</keyword>
<evidence type="ECO:0000313" key="1">
    <source>
        <dbReference type="EMBL" id="MFL0251698.1"/>
    </source>
</evidence>
<name>A0ABW8TGW2_9CLOT</name>
<proteinExistence type="predicted"/>
<protein>
    <submittedName>
        <fullName evidence="1">Uncharacterized protein</fullName>
    </submittedName>
</protein>
<accession>A0ABW8TGW2</accession>
<comment type="caution">
    <text evidence="1">The sequence shown here is derived from an EMBL/GenBank/DDBJ whole genome shotgun (WGS) entry which is preliminary data.</text>
</comment>
<dbReference type="Proteomes" id="UP001623592">
    <property type="component" value="Unassembled WGS sequence"/>
</dbReference>
<dbReference type="EMBL" id="JBJIAA010000012">
    <property type="protein sequence ID" value="MFL0251698.1"/>
    <property type="molecule type" value="Genomic_DNA"/>
</dbReference>